<dbReference type="InterPro" id="IPR011641">
    <property type="entry name" value="Tyr-kin_ephrin_A/B_rcpt-like"/>
</dbReference>
<reference evidence="6" key="1">
    <citation type="journal article" date="2023" name="Nat. Microbiol.">
        <title>Babesia duncani multi-omics identifies virulence factors and drug targets.</title>
        <authorList>
            <person name="Singh P."/>
            <person name="Lonardi S."/>
            <person name="Liang Q."/>
            <person name="Vydyam P."/>
            <person name="Khabirova E."/>
            <person name="Fang T."/>
            <person name="Gihaz S."/>
            <person name="Thekkiniath J."/>
            <person name="Munshi M."/>
            <person name="Abel S."/>
            <person name="Ciampossin L."/>
            <person name="Batugedara G."/>
            <person name="Gupta M."/>
            <person name="Lu X.M."/>
            <person name="Lenz T."/>
            <person name="Chakravarty S."/>
            <person name="Cornillot E."/>
            <person name="Hu Y."/>
            <person name="Ma W."/>
            <person name="Gonzalez L.M."/>
            <person name="Sanchez S."/>
            <person name="Estrada K."/>
            <person name="Sanchez-Flores A."/>
            <person name="Montero E."/>
            <person name="Harb O.S."/>
            <person name="Le Roch K.G."/>
            <person name="Mamoun C.B."/>
        </authorList>
    </citation>
    <scope>NUCLEOTIDE SEQUENCE</scope>
    <source>
        <strain evidence="6">WA1</strain>
    </source>
</reference>
<evidence type="ECO:0000259" key="5">
    <source>
        <dbReference type="Pfam" id="PF24634"/>
    </source>
</evidence>
<feature type="chain" id="PRO_5042032319" evidence="2">
    <location>
        <begin position="21"/>
        <end position="3363"/>
    </location>
</feature>
<keyword evidence="6" id="KW-0675">Receptor</keyword>
<keyword evidence="1" id="KW-0472">Membrane</keyword>
<dbReference type="Pfam" id="PF24634">
    <property type="entry name" value="DUF7631"/>
    <property type="match status" value="1"/>
</dbReference>
<dbReference type="SMART" id="SM01411">
    <property type="entry name" value="Ephrin_rec_like"/>
    <property type="match status" value="8"/>
</dbReference>
<dbReference type="KEGG" id="bdw:94334698"/>
<feature type="domain" description="Tyrosine-protein kinase ephrin type A/B receptor-like" evidence="3">
    <location>
        <begin position="2078"/>
        <end position="2117"/>
    </location>
</feature>
<keyword evidence="7" id="KW-1185">Reference proteome</keyword>
<dbReference type="Proteomes" id="UP001214638">
    <property type="component" value="Unassembled WGS sequence"/>
</dbReference>
<dbReference type="InterPro" id="IPR056048">
    <property type="entry name" value="CRMPA/B-like_DUF7631"/>
</dbReference>
<dbReference type="PANTHER" id="PTHR46967:SF1">
    <property type="entry name" value="KERATIN-ASSOCIATED PROTEIN 16-1-LIKE"/>
    <property type="match status" value="1"/>
</dbReference>
<keyword evidence="6" id="KW-0808">Transferase</keyword>
<keyword evidence="2" id="KW-0732">Signal</keyword>
<proteinExistence type="predicted"/>
<feature type="domain" description="DUF7631" evidence="5">
    <location>
        <begin position="2580"/>
        <end position="2625"/>
    </location>
</feature>
<feature type="signal peptide" evidence="2">
    <location>
        <begin position="1"/>
        <end position="20"/>
    </location>
</feature>
<dbReference type="InterPro" id="IPR009030">
    <property type="entry name" value="Growth_fac_rcpt_cys_sf"/>
</dbReference>
<feature type="domain" description="DUF7630" evidence="4">
    <location>
        <begin position="2657"/>
        <end position="2702"/>
    </location>
</feature>
<dbReference type="GeneID" id="94334698"/>
<keyword evidence="1" id="KW-1133">Transmembrane helix</keyword>
<gene>
    <name evidence="6" type="ORF">BdWA1_000400</name>
</gene>
<dbReference type="GO" id="GO:0016301">
    <property type="term" value="F:kinase activity"/>
    <property type="evidence" value="ECO:0007669"/>
    <property type="project" value="UniProtKB-KW"/>
</dbReference>
<sequence length="3363" mass="378167">MNFNIAAIGVIMLLLCNIHSFGMLDTNDESWMHSGTTIRCVPIQYEQCSISWVTIVLRTKGRIFFNENPRIYPNCFPNHSLVLLTDKSLPVYKGDSNHDVVEVCVENAPYSFTKVANIKFKGILKVMGTPIQITGIDFRIKVSILMPKNDLVSGDVTLMYIYMKENDCSSGTYNRLVSQISTFKKVDQGFYTMEYESEKPFMTQAEPCFLCICLWEPCVDYNDYSTPLERVTIEGPLVTNAELGNCIFGNSCLVTIPGRYVTTQPKFMGNVTGINRYLFALDNGMYDIPLQKGNFYCKEYTSAYVDVSWIPFSDKLLSIYIGRVMVHSTFRGELYSMPFGKRTLDLTIVNTLSCTNYTFYIFKNKVTSDASRAFIMHKEDIMIKKIVNASKIDIDFVIEASRQYTIRYCNDCTGIFNCLDKNGNGQTALFAILEPQDNGKVLQVEWMGQKGPSEILGKAFALCWRDLNRVILNVNDVTHYAVEVGKLLIASANIRETFTCWLGSICNIMLHSTIEGMEFYLGSSCSVGAARVEFEHGDSLQTRLFTDPNANGIILLTGYIQPKQEFIGTFKVCVYPTNLQFGNVNVSITRVSLPRRVFYVKDGANFNLDYNHIVKGDSFIALAPECGQDLNVMNTRFKISQVVVNDNGRASSRRICWCNVIETISCINLKDYKISIGTLVTDGFALVPSSHLCNAFETCQIDILYKSFANVAKYEDPSALFNQKLYVFKESGPHKSKASILIYLGKRFNIHVKGHEIDSNTRARLALDKTCFNANSSDSIVSVLMSPTPDVIYDDNGTRVLAWLGVRITRKPDFTPNNLLAKNLGLIFETKRTIYLCISTGIGYHAIGTRYIVGGPKLLKVDNFTSGMYKPQIPQMDLKHLVREHSLLAISFVTPIKDPAFCESFDWSRYNAGVSFSLHRFLEHTIKLPMFLTIDRLLLCWCGGTACNTFGEFKTSLKLYQNQGPLFQTVPLAPGGTSITFTGEYLTSRDEIRFVDLNTHCGNAPSSSMSLGMIFGKMDPATSSSHVSKIRDALGAPKVFKSGIINTWQSFPVKLVFPSVSRSSIYYKVCYCSFYHREQCNRDKDFGDWMGAIADASMVEDAEMTFLLRIIISPSSSQDQHGFCGLDDDSLNLGSVATYRLTGTRSRIRSFIQARQETYSIFEGFFFEACYTALELDSKNNRRVFKQMVAREQGGVYSKQSISVKHSVNDTIVIRGNGLMDFTISKVAILKTTTPCGNHDYTQELASAVTSDQMRTSNIVVFTSVMLDRVGFFKMCILIDIRKSGESGIASAKWYDAGHVISRGYFFRTLSDLVSLPLLDAFVHLPKQQLSSCDQGTARVYQLCSLLKERVIIVADCNNRLWAVVINGEDGVVEKDKAFTQRLEIGNGIETRRWLLCKEMQDPNPSLYLLGETAIMVLELPLNTDGPLKILLNCLHNLVNPLDLFSMGTSIFISDGFTRTLVELTCIDKGGICKCDKLVLVGGVYWIAMQTLTINKTIHLLALDPGSNTISRYKFVLINGNLVLDFVSSYTNGSASDKVKIGSLDRPSSMDLLMNSPQGTKVTNLLFVAENITGRVIVFQLDDVYIRGYKVMHILGVITRINVDHVKRMLLIALWRTYLGSMEQYILYRPIGDYVDLDFFYNIAEKYQSKSVLNFKPICKGDVFEFFDEDVVEYGLATLGLSLDSGTGVISGILEKTGKYTFTIIGGNALKQITRTITISSSCPPAFQVNPLTNECELCPIGTFRNEQPDDKCVACVQGRKNSTTKLAGGVFQADCQCASGYYLLSGNCTPCQEGTFKSEVGDSVCSGTCSNNMISTMVGAKSLEELDCFCKGNFYNIEILNSRVVSGEYIKQLDLYKADDGTIKPFEKSLANQVCLPCKIGFYCPGKDAIPISCGYGKTTRDRYSFSPDACICDVGFGWVQGTCVMCSQFGYKDTVANEPCSMCPGNESNNLLVPNSKFEELDYYLQTDWLDYIKQDPDGSKFSHLDKIITSTNQFGATSSNQCQYCVAGYYFDYNEQIFRKCPYDFYCPGLDSLPIPCGPYAITLFTMSTNALDCLCPAGFGNIPSWRSPINNGVICNECPLGHFQHLVGTDGPCIACPKHSTTRALGAKSLFDCIPDDGYFLKQSPFPRQEENENIEPGHLEHLMLGIENVGVTQQCFFIKDTFEASKFDVMRRTQDDCFKSCQENIYCRGYIYNGGAEFAYETTTPFISNHTVQYNGLVFLKTPHYPCTLLLFDIKYDLALGLGILFCKVNGPGRDLNNVPLPCPLDHYCMGLKDPIPCPKFSKTLVTGLFSAATCLCIPGYEPCTNGSGCCKPCEMGWYKEEIGNVACTRCPDKMKTATIGSVTIAQCACAPGHYARPLVDLFPKYVYLRHFDDSVTVANEGLKNIKSYMHYMEIDVLDLDIENVDSVIFLSEALFFLPLSTKQESQDFFFCDKCTPKRYCPGGWTAKLDKGLIHNYPYKCPFGSSVPLQSSNATSIKQCLCLPGYKINMDEYKMQDTIPSSNGDTAPETWLMYKLHSPMCSRCDGAMYKEGLENSSCSGRCMQYSTNYGGSVSKNQCFCHYGRYMVQEFPGHFVCAPCMDGAICPGGLRIEAIEKLQADTSFKDITLMDHTRPQPMFGYFPAYMGFGEIVWTPMKQRVVPVESLSAEVFDFHPCTIEERCDGQFGDYCSAGATGYLCSLCSEGYDSVWFRGPCIKCRDVMGEVLNYLSSRSCLWVFTVLLMLMSRYKLLVPCVLMKIWMEFFFSMAPYGILHQNSPSSLKQYAIYYKMVFGYQQRIFSYLRLRCILPRLDLCPVKWWYLQRGLQLLQPMLDACIMFIISFTFYMLCRAVSFILFTFKRWRRGRGIDRNMSSMDTDAGSGSHEATKSAKWVHVRFGQCCLVLYYQSFQPLCQELLQMVWCVDVRYKDNEPISVLLHMPLQVCNVRDAWFANTYIAAVLVLTLLVLSSTVGLMSFMIKQRRKAFLFTCGHRLHFRGWDAFMFLKRTLVAAITIVQTHTMSIGPAEIFRALAGLLLATLATICHMLLSPFTIRSDNLFNRFELASLCFNNLTAFLILGSFSYEFFYAGILPLVASLVFSLMLVWHVIIEYGYVADLRPKLIRMRGSCLGLFWNICRSFLVLENCAQITFNPTSRDIVIEAPFSGLQQSSFTRRECRVSFAGRKSLYLAVTQSLNMVLVEENRSEIPIDWLEFLIRFTFAYRMVNLPRRRWHLGGNRVGTQDCLRNDIFELGPINPWQIASAILNCDMHHCLAAMGGYEFETHELHDLDKVQDELDKLTGVLNGEIARLRTMLRQGNLLDKIAMLQLDLMTHVCNAQDGARATRQVQALEDGIDKAQELDLTNEDILNAIALHTPKAQAHF</sequence>
<dbReference type="SUPFAM" id="SSF57184">
    <property type="entry name" value="Growth factor receptor domain"/>
    <property type="match status" value="1"/>
</dbReference>
<dbReference type="PANTHER" id="PTHR46967">
    <property type="entry name" value="INSULIN-LIKE GROWTH FACTOR BINDING PROTEIN,N-TERMINAL"/>
    <property type="match status" value="1"/>
</dbReference>
<keyword evidence="1" id="KW-0812">Transmembrane</keyword>
<feature type="transmembrane region" description="Helical" evidence="1">
    <location>
        <begin position="2820"/>
        <end position="2842"/>
    </location>
</feature>
<feature type="transmembrane region" description="Helical" evidence="1">
    <location>
        <begin position="3010"/>
        <end position="3034"/>
    </location>
</feature>
<comment type="caution">
    <text evidence="6">The sequence shown here is derived from an EMBL/GenBank/DDBJ whole genome shotgun (WGS) entry which is preliminary data.</text>
</comment>
<name>A0AAD9PMJ2_9APIC</name>
<evidence type="ECO:0000256" key="2">
    <source>
        <dbReference type="SAM" id="SignalP"/>
    </source>
</evidence>
<feature type="transmembrane region" description="Helical" evidence="1">
    <location>
        <begin position="3046"/>
        <end position="3065"/>
    </location>
</feature>
<feature type="domain" description="Tyrosine-protein kinase ephrin type A/B receptor-like" evidence="3">
    <location>
        <begin position="2311"/>
        <end position="2353"/>
    </location>
</feature>
<evidence type="ECO:0000259" key="3">
    <source>
        <dbReference type="Pfam" id="PF07699"/>
    </source>
</evidence>
<organism evidence="6 7">
    <name type="scientific">Babesia duncani</name>
    <dbReference type="NCBI Taxonomy" id="323732"/>
    <lineage>
        <taxon>Eukaryota</taxon>
        <taxon>Sar</taxon>
        <taxon>Alveolata</taxon>
        <taxon>Apicomplexa</taxon>
        <taxon>Aconoidasida</taxon>
        <taxon>Piroplasmida</taxon>
        <taxon>Babesiidae</taxon>
        <taxon>Babesia</taxon>
    </lineage>
</organism>
<evidence type="ECO:0000256" key="1">
    <source>
        <dbReference type="SAM" id="Phobius"/>
    </source>
</evidence>
<evidence type="ECO:0000313" key="6">
    <source>
        <dbReference type="EMBL" id="KAK2197400.1"/>
    </source>
</evidence>
<evidence type="ECO:0000259" key="4">
    <source>
        <dbReference type="Pfam" id="PF24633"/>
    </source>
</evidence>
<keyword evidence="6" id="KW-0418">Kinase</keyword>
<feature type="transmembrane region" description="Helical" evidence="1">
    <location>
        <begin position="2938"/>
        <end position="2961"/>
    </location>
</feature>
<dbReference type="Pfam" id="PF07699">
    <property type="entry name" value="Ephrin_rec_like"/>
    <property type="match status" value="2"/>
</dbReference>
<dbReference type="Pfam" id="PF24633">
    <property type="entry name" value="DUF7630"/>
    <property type="match status" value="1"/>
</dbReference>
<accession>A0AAD9PMJ2</accession>
<dbReference type="Gene3D" id="2.10.50.10">
    <property type="entry name" value="Tumor Necrosis Factor Receptor, subunit A, domain 2"/>
    <property type="match status" value="4"/>
</dbReference>
<feature type="transmembrane region" description="Helical" evidence="1">
    <location>
        <begin position="3071"/>
        <end position="3096"/>
    </location>
</feature>
<protein>
    <submittedName>
        <fullName evidence="6">Bifunctional Tyrosine-protein kinase ephrin type A-B receptor-like/Growth factor receptor cysteine-rich domain superfamily</fullName>
    </submittedName>
</protein>
<evidence type="ECO:0000313" key="7">
    <source>
        <dbReference type="Proteomes" id="UP001214638"/>
    </source>
</evidence>
<dbReference type="InterPro" id="IPR056047">
    <property type="entry name" value="CRMPA-like_DUF7630"/>
</dbReference>
<dbReference type="EMBL" id="JALLKP010000001">
    <property type="protein sequence ID" value="KAK2197400.1"/>
    <property type="molecule type" value="Genomic_DNA"/>
</dbReference>
<dbReference type="RefSeq" id="XP_067804242.1">
    <property type="nucleotide sequence ID" value="XM_067945451.1"/>
</dbReference>